<keyword evidence="2" id="KW-0808">Transferase</keyword>
<dbReference type="GO" id="GO:0016301">
    <property type="term" value="F:kinase activity"/>
    <property type="evidence" value="ECO:0007669"/>
    <property type="project" value="UniProtKB-KW"/>
</dbReference>
<feature type="domain" description="Four-carbon acid sugar kinase nucleotide binding" evidence="8">
    <location>
        <begin position="275"/>
        <end position="447"/>
    </location>
</feature>
<name>A0A7W9Z090_9HYPH</name>
<keyword evidence="3" id="KW-0547">Nucleotide-binding</keyword>
<dbReference type="InterPro" id="IPR037051">
    <property type="entry name" value="4-carb_acid_sugar_kinase_N_sf"/>
</dbReference>
<protein>
    <submittedName>
        <fullName evidence="9">Uncharacterized protein YgbK (DUF1537 family)</fullName>
    </submittedName>
</protein>
<feature type="domain" description="Four-carbon acid sugar kinase N-terminal" evidence="7">
    <location>
        <begin position="13"/>
        <end position="249"/>
    </location>
</feature>
<keyword evidence="6" id="KW-0119">Carbohydrate metabolism</keyword>
<proteinExistence type="inferred from homology"/>
<evidence type="ECO:0000313" key="9">
    <source>
        <dbReference type="EMBL" id="MBB6181658.1"/>
    </source>
</evidence>
<sequence>MTQVEQFPPGPLIAWYGDDYTGAAAVMEVLSFAGLPSILFLDPPTPEQLARFGQMRGIGIAGTARSENPQWMQAELPRMFAALRKTGAPLLHYKICSTLDSAPDIGSIGAAMEIAVATLGTRLMPVYPAAIPLKRYQAFGSLFAAAPDGVFRLDRHPVMARHPVTPMDEADVVQHLARQTRLPIETLRLDQLHQGQADAVLAAAEREGGAGIALDSVSEADQREIGRILWQRRNTDMMCFGSQGIEYALIAHWRAAGMIPPVAPRPSAGDLGPIAVVSASVSPVTAQQIANAAASGFRLIEGDPRHLASDNASAAEETVVTEMLEALSRGQDVLLATARGPDDPAVDRFRTWLADNATAAAGANRNIGKALGRILHRVVTRSGLRRAVISGGDTSGHAARELGVTALQALAPTVPGASISVARSEDPQIDGLQLALKGGQMGTVDFFSWVRAGGGVDGKLR</sequence>
<accession>A0A7W9Z090</accession>
<dbReference type="InterPro" id="IPR042213">
    <property type="entry name" value="NBD_C_sf"/>
</dbReference>
<evidence type="ECO:0000313" key="10">
    <source>
        <dbReference type="Proteomes" id="UP000535501"/>
    </source>
</evidence>
<keyword evidence="4" id="KW-0418">Kinase</keyword>
<reference evidence="9 10" key="1">
    <citation type="submission" date="2020-08" db="EMBL/GenBank/DDBJ databases">
        <title>Genomic Encyclopedia of Type Strains, Phase IV (KMG-IV): sequencing the most valuable type-strain genomes for metagenomic binning, comparative biology and taxonomic classification.</title>
        <authorList>
            <person name="Goeker M."/>
        </authorList>
    </citation>
    <scope>NUCLEOTIDE SEQUENCE [LARGE SCALE GENOMIC DNA]</scope>
    <source>
        <strain evidence="9 10">DSM 102134</strain>
    </source>
</reference>
<dbReference type="Gene3D" id="3.40.50.10840">
    <property type="entry name" value="Putative sugar-binding, N-terminal domain"/>
    <property type="match status" value="1"/>
</dbReference>
<dbReference type="Gene3D" id="3.40.980.20">
    <property type="entry name" value="Four-carbon acid sugar kinase, nucleotide binding domain"/>
    <property type="match status" value="1"/>
</dbReference>
<evidence type="ECO:0000256" key="3">
    <source>
        <dbReference type="ARBA" id="ARBA00022741"/>
    </source>
</evidence>
<dbReference type="Pfam" id="PF17042">
    <property type="entry name" value="NBD_C"/>
    <property type="match status" value="1"/>
</dbReference>
<keyword evidence="10" id="KW-1185">Reference proteome</keyword>
<organism evidence="9 10">
    <name type="scientific">Pseudorhizobium flavum</name>
    <dbReference type="NCBI Taxonomy" id="1335061"/>
    <lineage>
        <taxon>Bacteria</taxon>
        <taxon>Pseudomonadati</taxon>
        <taxon>Pseudomonadota</taxon>
        <taxon>Alphaproteobacteria</taxon>
        <taxon>Hyphomicrobiales</taxon>
        <taxon>Rhizobiaceae</taxon>
        <taxon>Rhizobium/Agrobacterium group</taxon>
        <taxon>Pseudorhizobium</taxon>
    </lineage>
</organism>
<evidence type="ECO:0000259" key="7">
    <source>
        <dbReference type="Pfam" id="PF07005"/>
    </source>
</evidence>
<gene>
    <name evidence="9" type="ORF">HNQ75_003646</name>
</gene>
<comment type="caution">
    <text evidence="9">The sequence shown here is derived from an EMBL/GenBank/DDBJ whole genome shotgun (WGS) entry which is preliminary data.</text>
</comment>
<dbReference type="InterPro" id="IPR031475">
    <property type="entry name" value="NBD_C"/>
</dbReference>
<evidence type="ECO:0000259" key="8">
    <source>
        <dbReference type="Pfam" id="PF17042"/>
    </source>
</evidence>
<evidence type="ECO:0000256" key="1">
    <source>
        <dbReference type="ARBA" id="ARBA00005715"/>
    </source>
</evidence>
<evidence type="ECO:0000256" key="5">
    <source>
        <dbReference type="ARBA" id="ARBA00022840"/>
    </source>
</evidence>
<comment type="similarity">
    <text evidence="1">Belongs to the four-carbon acid sugar kinase family.</text>
</comment>
<dbReference type="GO" id="GO:0005524">
    <property type="term" value="F:ATP binding"/>
    <property type="evidence" value="ECO:0007669"/>
    <property type="project" value="UniProtKB-KW"/>
</dbReference>
<evidence type="ECO:0000256" key="6">
    <source>
        <dbReference type="ARBA" id="ARBA00023277"/>
    </source>
</evidence>
<evidence type="ECO:0000256" key="4">
    <source>
        <dbReference type="ARBA" id="ARBA00022777"/>
    </source>
</evidence>
<dbReference type="InterPro" id="IPR010737">
    <property type="entry name" value="4-carb_acid_sugar_kinase_N"/>
</dbReference>
<dbReference type="Pfam" id="PF07005">
    <property type="entry name" value="SBD_N"/>
    <property type="match status" value="1"/>
</dbReference>
<dbReference type="SUPFAM" id="SSF142764">
    <property type="entry name" value="YgbK-like"/>
    <property type="match status" value="1"/>
</dbReference>
<evidence type="ECO:0000256" key="2">
    <source>
        <dbReference type="ARBA" id="ARBA00022679"/>
    </source>
</evidence>
<dbReference type="RefSeq" id="WP_077548961.1">
    <property type="nucleotide sequence ID" value="NZ_JACHEJ010000011.1"/>
</dbReference>
<dbReference type="AlphaFoldDB" id="A0A7W9Z090"/>
<dbReference type="EMBL" id="JACHEJ010000011">
    <property type="protein sequence ID" value="MBB6181658.1"/>
    <property type="molecule type" value="Genomic_DNA"/>
</dbReference>
<keyword evidence="5" id="KW-0067">ATP-binding</keyword>
<dbReference type="Proteomes" id="UP000535501">
    <property type="component" value="Unassembled WGS sequence"/>
</dbReference>